<dbReference type="InterPro" id="IPR011993">
    <property type="entry name" value="PH-like_dom_sf"/>
</dbReference>
<dbReference type="PANTHER" id="PTHR12673">
    <property type="entry name" value="FACIOGENITAL DYSPLASIA PROTEIN"/>
    <property type="match status" value="1"/>
</dbReference>
<feature type="region of interest" description="Disordered" evidence="9">
    <location>
        <begin position="646"/>
        <end position="678"/>
    </location>
</feature>
<dbReference type="InterPro" id="IPR017455">
    <property type="entry name" value="Znf_FYVE-rel"/>
</dbReference>
<organism evidence="13 14">
    <name type="scientific">Tilletiopsis washingtonensis</name>
    <dbReference type="NCBI Taxonomy" id="58919"/>
    <lineage>
        <taxon>Eukaryota</taxon>
        <taxon>Fungi</taxon>
        <taxon>Dikarya</taxon>
        <taxon>Basidiomycota</taxon>
        <taxon>Ustilaginomycotina</taxon>
        <taxon>Exobasidiomycetes</taxon>
        <taxon>Entylomatales</taxon>
        <taxon>Entylomatales incertae sedis</taxon>
        <taxon>Tilletiopsis</taxon>
    </lineage>
</organism>
<dbReference type="CDD" id="cd00160">
    <property type="entry name" value="RhoGEF"/>
    <property type="match status" value="1"/>
</dbReference>
<dbReference type="InterPro" id="IPR001849">
    <property type="entry name" value="PH_domain"/>
</dbReference>
<sequence>MAHPLSAAAASVPALHSRRPALRPVSLVRPSSTTSLSSTSASGSSSNNTSPNLSSECSARLSSMSDVSASSAHTSAASSYAAPSPKEARMPSVVRTSSVDSARARPRVRKQSDSALHSSSRPSSVHSSASGHSGHGHGQLAVQPGLLSPTLASALGINVSSSAAASGRSSAAAAASSSGSAAKLRPARPITADTWARRPSLPNVPSMVNRISTISIASFESLPEGEPVSFAASPLSRTTSAHDEPVSPTSPTSPVSMTAPSRSGSHPVGDSSMESCASAGSSTYSTTRSGRPSALRRSPTDPTHVVASYEAMMKKRLHVAMELVDTERLFVASLRLINDSYYQPLMALSKGAAASSVASSSSAAPMLSRKALGEIFSNFVDILHLNSELLVRLDDRLSGRSRSPPGSRPASMALASPSVPEIIFDPAASLMPWAAETDVVGDILLPMAPFLKMYSLYVKNFSSALARIESERRSNDAFSRFLRDTERATWGKASASGGFGFGLGFQAHLLTIVQRIPRYKMLVGDLLKYTPSSHRDYADLSKAFEVIEQVASYINENIRQHEMVLVMLGLQRSLVGLPEPLIVPGRSLLLRGALLKACRRNIQQREFFLFSDCLVYASPVSGSIGMESASAAWQAFARGGGLYGATSEPPPSPTFGGATRLPAERTSTGPADGTAAAGASRTRCTSAEATRPLSMAQDSQQLQFRAKFPLQELTVVGVEGGGPAALRYSFEIRTPNKSFAVYADSAETKEAWLSAIRDARDDLMSARRTLQADENSSELRRERRRSMTRAQSAYGFSQQQVRRTSAPQGGWGLQSSPSASTEPGDAQAGNRFSIVSADGASSSVGDARPPSFPNSLPSGASLATLLSSGVGMGHGPSNAPKSGLRVLEDYNAPVWVPDSHADRCICCSETFGIWRRKHHCRLCGQVVCWSCSQRSFLIARYDDGDTDVEKPARACDACYDSVFPVEEAQAPFERVVSSTSQPLEPIEPAADTGPAAADASSTVEPTASVAEAPEAESSEAPSPSSPQTGAARQSIAGALGRPPIQPRLASLPNSPSSETLAEQEAGRPSELSELTRRRVSSPSSRAPGPKLQRASGARPALFHGGLAPQVQAATSGSGTFRLCTPRLTTPEAEHPSGWPGAITRIGEEGSYFAGADSFDAGGDAAPPMARPRKKPLSAAARLSTVYGVAPASMPGA</sequence>
<feature type="compositionally biased region" description="Low complexity" evidence="9">
    <location>
        <begin position="271"/>
        <end position="293"/>
    </location>
</feature>
<dbReference type="InterPro" id="IPR035899">
    <property type="entry name" value="DBL_dom_sf"/>
</dbReference>
<accession>A0A316ZLR8</accession>
<feature type="compositionally biased region" description="Low complexity" evidence="9">
    <location>
        <begin position="988"/>
        <end position="1012"/>
    </location>
</feature>
<dbReference type="GO" id="GO:0005737">
    <property type="term" value="C:cytoplasm"/>
    <property type="evidence" value="ECO:0007669"/>
    <property type="project" value="TreeGrafter"/>
</dbReference>
<dbReference type="SUPFAM" id="SSF50729">
    <property type="entry name" value="PH domain-like"/>
    <property type="match status" value="1"/>
</dbReference>
<dbReference type="STRING" id="58919.A0A316ZLR8"/>
<feature type="region of interest" description="Disordered" evidence="9">
    <location>
        <begin position="974"/>
        <end position="1095"/>
    </location>
</feature>
<dbReference type="PROSITE" id="PS50178">
    <property type="entry name" value="ZF_FYVE"/>
    <property type="match status" value="1"/>
</dbReference>
<dbReference type="SMART" id="SM00325">
    <property type="entry name" value="RhoGEF"/>
    <property type="match status" value="1"/>
</dbReference>
<feature type="domain" description="FYVE-type" evidence="12">
    <location>
        <begin position="898"/>
        <end position="963"/>
    </location>
</feature>
<dbReference type="Pfam" id="PF01363">
    <property type="entry name" value="FYVE"/>
    <property type="match status" value="1"/>
</dbReference>
<dbReference type="InterPro" id="IPR051092">
    <property type="entry name" value="FYVE_RhoGEF_PH"/>
</dbReference>
<evidence type="ECO:0000259" key="12">
    <source>
        <dbReference type="PROSITE" id="PS50178"/>
    </source>
</evidence>
<reference evidence="13 14" key="1">
    <citation type="journal article" date="2018" name="Mol. Biol. Evol.">
        <title>Broad Genomic Sampling Reveals a Smut Pathogenic Ancestry of the Fungal Clade Ustilaginomycotina.</title>
        <authorList>
            <person name="Kijpornyongpan T."/>
            <person name="Mondo S.J."/>
            <person name="Barry K."/>
            <person name="Sandor L."/>
            <person name="Lee J."/>
            <person name="Lipzen A."/>
            <person name="Pangilinan J."/>
            <person name="LaButti K."/>
            <person name="Hainaut M."/>
            <person name="Henrissat B."/>
            <person name="Grigoriev I.V."/>
            <person name="Spatafora J.W."/>
            <person name="Aime M.C."/>
        </authorList>
    </citation>
    <scope>NUCLEOTIDE SEQUENCE [LARGE SCALE GENOMIC DNA]</scope>
    <source>
        <strain evidence="13 14">MCA 4186</strain>
    </source>
</reference>
<evidence type="ECO:0000256" key="4">
    <source>
        <dbReference type="ARBA" id="ARBA00022723"/>
    </source>
</evidence>
<keyword evidence="3" id="KW-0344">Guanine-nucleotide releasing factor</keyword>
<dbReference type="Proteomes" id="UP000245946">
    <property type="component" value="Unassembled WGS sequence"/>
</dbReference>
<feature type="domain" description="DH" evidence="11">
    <location>
        <begin position="315"/>
        <end position="557"/>
    </location>
</feature>
<protein>
    <recommendedName>
        <fullName evidence="15">Dbl homology domain-containing protein</fullName>
    </recommendedName>
</protein>
<feature type="compositionally biased region" description="Polar residues" evidence="9">
    <location>
        <begin position="1051"/>
        <end position="1060"/>
    </location>
</feature>
<dbReference type="InterPro" id="IPR000219">
    <property type="entry name" value="DH_dom"/>
</dbReference>
<dbReference type="SMART" id="SM00064">
    <property type="entry name" value="FYVE"/>
    <property type="match status" value="1"/>
</dbReference>
<dbReference type="AlphaFoldDB" id="A0A316ZLR8"/>
<feature type="region of interest" description="Disordered" evidence="9">
    <location>
        <begin position="1"/>
        <end position="142"/>
    </location>
</feature>
<evidence type="ECO:0000256" key="2">
    <source>
        <dbReference type="ARBA" id="ARBA00022490"/>
    </source>
</evidence>
<dbReference type="EMBL" id="KZ819283">
    <property type="protein sequence ID" value="PWO01346.1"/>
    <property type="molecule type" value="Genomic_DNA"/>
</dbReference>
<evidence type="ECO:0000256" key="8">
    <source>
        <dbReference type="PROSITE-ProRule" id="PRU00091"/>
    </source>
</evidence>
<keyword evidence="7" id="KW-0206">Cytoskeleton</keyword>
<dbReference type="InterPro" id="IPR011011">
    <property type="entry name" value="Znf_FYVE_PHD"/>
</dbReference>
<feature type="region of interest" description="Disordered" evidence="9">
    <location>
        <begin position="768"/>
        <end position="828"/>
    </location>
</feature>
<keyword evidence="5 8" id="KW-0863">Zinc-finger</keyword>
<dbReference type="Pfam" id="PF00621">
    <property type="entry name" value="RhoGEF"/>
    <property type="match status" value="1"/>
</dbReference>
<keyword evidence="6" id="KW-0862">Zinc</keyword>
<feature type="region of interest" description="Disordered" evidence="9">
    <location>
        <begin position="230"/>
        <end position="303"/>
    </location>
</feature>
<dbReference type="GO" id="GO:0005085">
    <property type="term" value="F:guanyl-nucleotide exchange factor activity"/>
    <property type="evidence" value="ECO:0007669"/>
    <property type="project" value="UniProtKB-KW"/>
</dbReference>
<comment type="subcellular location">
    <subcellularLocation>
        <location evidence="1">Cytoplasm</location>
        <location evidence="1">Cytoskeleton</location>
    </subcellularLocation>
</comment>
<dbReference type="GeneID" id="37272430"/>
<feature type="compositionally biased region" description="Low complexity" evidence="9">
    <location>
        <begin position="113"/>
        <end position="132"/>
    </location>
</feature>
<evidence type="ECO:0000256" key="1">
    <source>
        <dbReference type="ARBA" id="ARBA00004245"/>
    </source>
</evidence>
<feature type="compositionally biased region" description="Low complexity" evidence="9">
    <location>
        <begin position="1"/>
        <end position="15"/>
    </location>
</feature>
<evidence type="ECO:0000256" key="6">
    <source>
        <dbReference type="ARBA" id="ARBA00022833"/>
    </source>
</evidence>
<dbReference type="InterPro" id="IPR013083">
    <property type="entry name" value="Znf_RING/FYVE/PHD"/>
</dbReference>
<dbReference type="PROSITE" id="PS50010">
    <property type="entry name" value="DH_2"/>
    <property type="match status" value="1"/>
</dbReference>
<evidence type="ECO:0000259" key="10">
    <source>
        <dbReference type="PROSITE" id="PS50003"/>
    </source>
</evidence>
<dbReference type="GO" id="GO:0008270">
    <property type="term" value="F:zinc ion binding"/>
    <property type="evidence" value="ECO:0007669"/>
    <property type="project" value="UniProtKB-KW"/>
</dbReference>
<dbReference type="GO" id="GO:0005856">
    <property type="term" value="C:cytoskeleton"/>
    <property type="evidence" value="ECO:0007669"/>
    <property type="project" value="UniProtKB-SubCell"/>
</dbReference>
<feature type="domain" description="PH" evidence="10">
    <location>
        <begin position="587"/>
        <end position="761"/>
    </location>
</feature>
<evidence type="ECO:0008006" key="15">
    <source>
        <dbReference type="Google" id="ProtNLM"/>
    </source>
</evidence>
<name>A0A316ZLR8_9BASI</name>
<dbReference type="PROSITE" id="PS50003">
    <property type="entry name" value="PH_DOMAIN"/>
    <property type="match status" value="1"/>
</dbReference>
<keyword evidence="2" id="KW-0963">Cytoplasm</keyword>
<keyword evidence="4" id="KW-0479">Metal-binding</keyword>
<proteinExistence type="predicted"/>
<dbReference type="SUPFAM" id="SSF57903">
    <property type="entry name" value="FYVE/PHD zinc finger"/>
    <property type="match status" value="1"/>
</dbReference>
<keyword evidence="14" id="KW-1185">Reference proteome</keyword>
<evidence type="ECO:0000256" key="7">
    <source>
        <dbReference type="ARBA" id="ARBA00023212"/>
    </source>
</evidence>
<feature type="compositionally biased region" description="Polar residues" evidence="9">
    <location>
        <begin position="788"/>
        <end position="821"/>
    </location>
</feature>
<feature type="compositionally biased region" description="Low complexity" evidence="9">
    <location>
        <begin position="246"/>
        <end position="261"/>
    </location>
</feature>
<dbReference type="RefSeq" id="XP_025601624.1">
    <property type="nucleotide sequence ID" value="XM_025744886.1"/>
</dbReference>
<dbReference type="Gene3D" id="3.30.40.10">
    <property type="entry name" value="Zinc/RING finger domain, C3HC4 (zinc finger)"/>
    <property type="match status" value="1"/>
</dbReference>
<feature type="compositionally biased region" description="Low complexity" evidence="9">
    <location>
        <begin position="24"/>
        <end position="84"/>
    </location>
</feature>
<dbReference type="Gene3D" id="2.30.29.30">
    <property type="entry name" value="Pleckstrin-homology domain (PH domain)/Phosphotyrosine-binding domain (PTB)"/>
    <property type="match status" value="1"/>
</dbReference>
<gene>
    <name evidence="13" type="ORF">FA09DRAFT_357926</name>
</gene>
<evidence type="ECO:0000259" key="11">
    <source>
        <dbReference type="PROSITE" id="PS50010"/>
    </source>
</evidence>
<dbReference type="InterPro" id="IPR000306">
    <property type="entry name" value="Znf_FYVE"/>
</dbReference>
<feature type="compositionally biased region" description="Low complexity" evidence="9">
    <location>
        <begin position="666"/>
        <end position="678"/>
    </location>
</feature>
<evidence type="ECO:0000256" key="5">
    <source>
        <dbReference type="ARBA" id="ARBA00022771"/>
    </source>
</evidence>
<evidence type="ECO:0000313" key="13">
    <source>
        <dbReference type="EMBL" id="PWO01346.1"/>
    </source>
</evidence>
<dbReference type="SMART" id="SM00233">
    <property type="entry name" value="PH"/>
    <property type="match status" value="1"/>
</dbReference>
<dbReference type="PANTHER" id="PTHR12673:SF270">
    <property type="entry name" value="FYVE-TYPE DOMAIN-CONTAINING PROTEIN"/>
    <property type="match status" value="1"/>
</dbReference>
<evidence type="ECO:0000256" key="9">
    <source>
        <dbReference type="SAM" id="MobiDB-lite"/>
    </source>
</evidence>
<dbReference type="Gene3D" id="1.20.900.10">
    <property type="entry name" value="Dbl homology (DH) domain"/>
    <property type="match status" value="1"/>
</dbReference>
<evidence type="ECO:0000256" key="3">
    <source>
        <dbReference type="ARBA" id="ARBA00022658"/>
    </source>
</evidence>
<dbReference type="OrthoDB" id="660555at2759"/>
<evidence type="ECO:0000313" key="14">
    <source>
        <dbReference type="Proteomes" id="UP000245946"/>
    </source>
</evidence>
<dbReference type="SUPFAM" id="SSF48065">
    <property type="entry name" value="DBL homology domain (DH-domain)"/>
    <property type="match status" value="1"/>
</dbReference>